<gene>
    <name evidence="23" type="primary">SCS7_2</name>
    <name evidence="23" type="ORF">EC973_004707</name>
</gene>
<dbReference type="InterPro" id="IPR001199">
    <property type="entry name" value="Cyt_B5-like_heme/steroid-bd"/>
</dbReference>
<keyword evidence="9 18" id="KW-0256">Endoplasmic reticulum</keyword>
<dbReference type="Pfam" id="PF00173">
    <property type="entry name" value="Cyt-b5"/>
    <property type="match status" value="1"/>
</dbReference>
<feature type="binding site" evidence="19">
    <location>
        <position position="285"/>
    </location>
    <ligand>
        <name>Zn(2+)</name>
        <dbReference type="ChEBI" id="CHEBI:29105"/>
        <label>1</label>
    </ligand>
</feature>
<evidence type="ECO:0000256" key="5">
    <source>
        <dbReference type="ARBA" id="ARBA00022516"/>
    </source>
</evidence>
<evidence type="ECO:0000256" key="1">
    <source>
        <dbReference type="ARBA" id="ARBA00004477"/>
    </source>
</evidence>
<evidence type="ECO:0000313" key="24">
    <source>
        <dbReference type="Proteomes" id="UP000605846"/>
    </source>
</evidence>
<keyword evidence="13 18" id="KW-0560">Oxidoreductase</keyword>
<keyword evidence="7 21" id="KW-0812">Transmembrane</keyword>
<dbReference type="FunFam" id="3.10.120.10:FF:000002">
    <property type="entry name" value="Cytochrome b5 type B"/>
    <property type="match status" value="1"/>
</dbReference>
<feature type="binding site" description="axial binding residue" evidence="20">
    <location>
        <position position="63"/>
    </location>
    <ligand>
        <name>heme</name>
        <dbReference type="ChEBI" id="CHEBI:30413"/>
    </ligand>
    <ligandPart>
        <name>Fe</name>
        <dbReference type="ChEBI" id="CHEBI:18248"/>
    </ligandPart>
</feature>
<dbReference type="InterPro" id="IPR036400">
    <property type="entry name" value="Cyt_B5-like_heme/steroid_sf"/>
</dbReference>
<dbReference type="InterPro" id="IPR018506">
    <property type="entry name" value="Cyt_B5_heme-BS"/>
</dbReference>
<dbReference type="SMART" id="SM01117">
    <property type="entry name" value="Cyt-b5"/>
    <property type="match status" value="1"/>
</dbReference>
<keyword evidence="12 21" id="KW-1133">Transmembrane helix</keyword>
<evidence type="ECO:0000256" key="2">
    <source>
        <dbReference type="ARBA" id="ARBA00004991"/>
    </source>
</evidence>
<feature type="binding site" evidence="19">
    <location>
        <position position="230"/>
    </location>
    <ligand>
        <name>Zn(2+)</name>
        <dbReference type="ChEBI" id="CHEBI:29105"/>
        <label>1</label>
    </ligand>
</feature>
<keyword evidence="24" id="KW-1185">Reference proteome</keyword>
<dbReference type="GO" id="GO:0005789">
    <property type="term" value="C:endoplasmic reticulum membrane"/>
    <property type="evidence" value="ECO:0007669"/>
    <property type="project" value="UniProtKB-SubCell"/>
</dbReference>
<keyword evidence="6 20" id="KW-0349">Heme</keyword>
<evidence type="ECO:0000256" key="11">
    <source>
        <dbReference type="ARBA" id="ARBA00022833"/>
    </source>
</evidence>
<evidence type="ECO:0000256" key="4">
    <source>
        <dbReference type="ARBA" id="ARBA00005747"/>
    </source>
</evidence>
<evidence type="ECO:0000256" key="8">
    <source>
        <dbReference type="ARBA" id="ARBA00022723"/>
    </source>
</evidence>
<keyword evidence="15 18" id="KW-0443">Lipid metabolism</keyword>
<dbReference type="EMBL" id="JABAYA010000267">
    <property type="protein sequence ID" value="KAF7721420.1"/>
    <property type="molecule type" value="Genomic_DNA"/>
</dbReference>
<comment type="subcellular location">
    <subcellularLocation>
        <location evidence="1">Endoplasmic reticulum membrane</location>
        <topology evidence="1">Multi-pass membrane protein</topology>
    </subcellularLocation>
</comment>
<dbReference type="AlphaFoldDB" id="A0A8H7ELB5"/>
<feature type="binding site" description="axial binding residue" evidence="20">
    <location>
        <position position="36"/>
    </location>
    <ligand>
        <name>heme</name>
        <dbReference type="ChEBI" id="CHEBI:30413"/>
    </ligand>
    <ligandPart>
        <name>Fe</name>
        <dbReference type="ChEBI" id="CHEBI:18248"/>
    </ligandPart>
</feature>
<dbReference type="InterPro" id="IPR006694">
    <property type="entry name" value="Fatty_acid_hydroxylase"/>
</dbReference>
<feature type="transmembrane region" description="Helical" evidence="21">
    <location>
        <begin position="153"/>
        <end position="171"/>
    </location>
</feature>
<evidence type="ECO:0000256" key="19">
    <source>
        <dbReference type="PIRSR" id="PIRSR005149-1"/>
    </source>
</evidence>
<evidence type="ECO:0000256" key="20">
    <source>
        <dbReference type="PIRSR" id="PIRSR005149-50"/>
    </source>
</evidence>
<dbReference type="PIRSF" id="PIRSF005149">
    <property type="entry name" value="IPC-B_HD"/>
    <property type="match status" value="1"/>
</dbReference>
<evidence type="ECO:0000259" key="22">
    <source>
        <dbReference type="PROSITE" id="PS50255"/>
    </source>
</evidence>
<feature type="domain" description="Cytochrome b5 heme-binding" evidence="22">
    <location>
        <begin position="1"/>
        <end position="80"/>
    </location>
</feature>
<evidence type="ECO:0000256" key="3">
    <source>
        <dbReference type="ARBA" id="ARBA00005189"/>
    </source>
</evidence>
<dbReference type="Gene3D" id="3.10.120.10">
    <property type="entry name" value="Cytochrome b5-like heme/steroid binding domain"/>
    <property type="match status" value="1"/>
</dbReference>
<keyword evidence="10 18" id="KW-0276">Fatty acid metabolism</keyword>
<evidence type="ECO:0000256" key="9">
    <source>
        <dbReference type="ARBA" id="ARBA00022824"/>
    </source>
</evidence>
<keyword evidence="5 18" id="KW-0444">Lipid biosynthesis</keyword>
<feature type="transmembrane region" description="Helical" evidence="21">
    <location>
        <begin position="183"/>
        <end position="202"/>
    </location>
</feature>
<evidence type="ECO:0000256" key="18">
    <source>
        <dbReference type="PIRNR" id="PIRNR005149"/>
    </source>
</evidence>
<feature type="binding site" evidence="19">
    <location>
        <position position="231"/>
    </location>
    <ligand>
        <name>Zn(2+)</name>
        <dbReference type="ChEBI" id="CHEBI:29105"/>
        <label>1</label>
    </ligand>
</feature>
<evidence type="ECO:0000256" key="14">
    <source>
        <dbReference type="ARBA" id="ARBA00023004"/>
    </source>
</evidence>
<protein>
    <recommendedName>
        <fullName evidence="18">Ceramide very long chain fatty acid hydroxylase</fullName>
        <ecNumber evidence="18">1.-.-.-</ecNumber>
    </recommendedName>
</protein>
<feature type="binding site" evidence="19">
    <location>
        <position position="289"/>
    </location>
    <ligand>
        <name>Zn(2+)</name>
        <dbReference type="ChEBI" id="CHEBI:29105"/>
        <label>1</label>
    </ligand>
</feature>
<feature type="transmembrane region" description="Helical" evidence="21">
    <location>
        <begin position="261"/>
        <end position="281"/>
    </location>
</feature>
<keyword evidence="11 19" id="KW-0862">Zinc</keyword>
<comment type="pathway">
    <text evidence="3">Lipid metabolism.</text>
</comment>
<dbReference type="PANTHER" id="PTHR12863">
    <property type="entry name" value="FATTY ACID HYDROXYLASE"/>
    <property type="match status" value="1"/>
</dbReference>
<keyword evidence="14 18" id="KW-0408">Iron</keyword>
<dbReference type="GO" id="GO:0020037">
    <property type="term" value="F:heme binding"/>
    <property type="evidence" value="ECO:0007669"/>
    <property type="project" value="InterPro"/>
</dbReference>
<keyword evidence="8 18" id="KW-0479">Metal-binding</keyword>
<dbReference type="OrthoDB" id="2204368at2759"/>
<organism evidence="23 24">
    <name type="scientific">Apophysomyces ossiformis</name>
    <dbReference type="NCBI Taxonomy" id="679940"/>
    <lineage>
        <taxon>Eukaryota</taxon>
        <taxon>Fungi</taxon>
        <taxon>Fungi incertae sedis</taxon>
        <taxon>Mucoromycota</taxon>
        <taxon>Mucoromycotina</taxon>
        <taxon>Mucoromycetes</taxon>
        <taxon>Mucorales</taxon>
        <taxon>Mucorineae</taxon>
        <taxon>Mucoraceae</taxon>
        <taxon>Apophysomyces</taxon>
    </lineage>
</organism>
<feature type="binding site" evidence="19">
    <location>
        <position position="305"/>
    </location>
    <ligand>
        <name>Zn(2+)</name>
        <dbReference type="ChEBI" id="CHEBI:29105"/>
        <label>1</label>
    </ligand>
</feature>
<dbReference type="GO" id="GO:0080132">
    <property type="term" value="F:fatty acid 2-hydroxylase activity"/>
    <property type="evidence" value="ECO:0007669"/>
    <property type="project" value="InterPro"/>
</dbReference>
<comment type="pathway">
    <text evidence="2">Sphingolipid metabolism.</text>
</comment>
<comment type="cofactor">
    <cofactor evidence="20">
        <name>Fe cation</name>
        <dbReference type="ChEBI" id="CHEBI:24875"/>
    </cofactor>
</comment>
<dbReference type="Pfam" id="PF04116">
    <property type="entry name" value="FA_hydroxylase"/>
    <property type="match status" value="1"/>
</dbReference>
<comment type="cofactor">
    <cofactor evidence="18 19">
        <name>Zn(2+)</name>
        <dbReference type="ChEBI" id="CHEBI:29105"/>
    </cofactor>
    <text evidence="18 19">Binds 2 Zn(2+) ions per subunit that likely form a catalytic dimetal center.</text>
</comment>
<evidence type="ECO:0000313" key="23">
    <source>
        <dbReference type="EMBL" id="KAF7721420.1"/>
    </source>
</evidence>
<feature type="binding site" evidence="19">
    <location>
        <position position="203"/>
    </location>
    <ligand>
        <name>Zn(2+)</name>
        <dbReference type="ChEBI" id="CHEBI:29105"/>
        <label>1</label>
    </ligand>
</feature>
<comment type="function">
    <text evidence="18">Ceramide hydroxylase involved in the hydroxylation of sphingolipid-associated very long chain fatty acids. Postulated to hydroxylate the very long chain fatty acid of dihydroceramides and phytoceramides at C-2.</text>
</comment>
<accession>A0A8H7ELB5</accession>
<reference evidence="23" key="1">
    <citation type="submission" date="2020-01" db="EMBL/GenBank/DDBJ databases">
        <title>Genome Sequencing of Three Apophysomyces-Like Fungal Strains Confirms a Novel Fungal Genus in the Mucoromycota with divergent Burkholderia-like Endosymbiotic Bacteria.</title>
        <authorList>
            <person name="Stajich J.E."/>
            <person name="Macias A.M."/>
            <person name="Carter-House D."/>
            <person name="Lovett B."/>
            <person name="Kasson L.R."/>
            <person name="Berry K."/>
            <person name="Grigoriev I."/>
            <person name="Chang Y."/>
            <person name="Spatafora J."/>
            <person name="Kasson M.T."/>
        </authorList>
    </citation>
    <scope>NUCLEOTIDE SEQUENCE</scope>
    <source>
        <strain evidence="23">NRRL A-21654</strain>
    </source>
</reference>
<dbReference type="Proteomes" id="UP000605846">
    <property type="component" value="Unassembled WGS sequence"/>
</dbReference>
<dbReference type="PANTHER" id="PTHR12863:SF1">
    <property type="entry name" value="FATTY ACID 2-HYDROXYLASE"/>
    <property type="match status" value="1"/>
</dbReference>
<evidence type="ECO:0000256" key="21">
    <source>
        <dbReference type="SAM" id="Phobius"/>
    </source>
</evidence>
<proteinExistence type="inferred from homology"/>
<comment type="similarity">
    <text evidence="4 18">Belongs to the sterol desaturase family. SCS7 subfamily.</text>
</comment>
<feature type="binding site" evidence="19">
    <location>
        <position position="308"/>
    </location>
    <ligand>
        <name>Zn(2+)</name>
        <dbReference type="ChEBI" id="CHEBI:29105"/>
        <label>1</label>
    </ligand>
</feature>
<name>A0A8H7ELB5_9FUNG</name>
<evidence type="ECO:0000256" key="7">
    <source>
        <dbReference type="ARBA" id="ARBA00022692"/>
    </source>
</evidence>
<feature type="binding site" evidence="19">
    <location>
        <position position="208"/>
    </location>
    <ligand>
        <name>Zn(2+)</name>
        <dbReference type="ChEBI" id="CHEBI:29105"/>
        <label>1</label>
    </ligand>
</feature>
<feature type="binding site" evidence="19">
    <location>
        <position position="309"/>
    </location>
    <ligand>
        <name>Zn(2+)</name>
        <dbReference type="ChEBI" id="CHEBI:29105"/>
        <label>1</label>
    </ligand>
</feature>
<sequence>MASFTLSQVQEHNSSDSCWMVYKGKVYDVTEFVRDHPGGEEIMLQFAGGDVTDVLDDETYHTHSDAAYDLLEEYYVGEFISGEAAEKAFASTAKKPVVARDEAFLDLKKPLFNQLWSATYSKSFYLEQVHRPRFVPHYVPYFSDPVLDLLSRTSWYVVPIVWLPFVAYQIWASTKAPMAEKELTVQGFGAGILFWTLLEYWLHRFLFHFDDWLPDHPAALLVHFTLHGIHHHMPMDRLRLVMPPALTIILGSPVIQLAHWAFAPVFAHAFIAGAFFGYVCYDMIHYYLHHAQVIEVYFKEMKRYHLAHHYKDYETAFGITSKLWDYIFGTPLSLDTRMAAK</sequence>
<evidence type="ECO:0000256" key="13">
    <source>
        <dbReference type="ARBA" id="ARBA00023002"/>
    </source>
</evidence>
<evidence type="ECO:0000256" key="15">
    <source>
        <dbReference type="ARBA" id="ARBA00023098"/>
    </source>
</evidence>
<dbReference type="GO" id="GO:0005506">
    <property type="term" value="F:iron ion binding"/>
    <property type="evidence" value="ECO:0007669"/>
    <property type="project" value="UniProtKB-UniRule"/>
</dbReference>
<keyword evidence="17 18" id="KW-0275">Fatty acid biosynthesis</keyword>
<evidence type="ECO:0000256" key="16">
    <source>
        <dbReference type="ARBA" id="ARBA00023136"/>
    </source>
</evidence>
<dbReference type="InterPro" id="IPR014430">
    <property type="entry name" value="Scs7"/>
</dbReference>
<dbReference type="SUPFAM" id="SSF55856">
    <property type="entry name" value="Cytochrome b5-like heme/steroid binding domain"/>
    <property type="match status" value="1"/>
</dbReference>
<dbReference type="PRINTS" id="PR00363">
    <property type="entry name" value="CYTOCHROMEB5"/>
</dbReference>
<keyword evidence="16 18" id="KW-0472">Membrane</keyword>
<dbReference type="PROSITE" id="PS00191">
    <property type="entry name" value="CYTOCHROME_B5_1"/>
    <property type="match status" value="1"/>
</dbReference>
<feature type="binding site" evidence="19">
    <location>
        <position position="227"/>
    </location>
    <ligand>
        <name>Zn(2+)</name>
        <dbReference type="ChEBI" id="CHEBI:29105"/>
        <label>1</label>
    </ligand>
</feature>
<evidence type="ECO:0000256" key="12">
    <source>
        <dbReference type="ARBA" id="ARBA00022989"/>
    </source>
</evidence>
<evidence type="ECO:0000256" key="17">
    <source>
        <dbReference type="ARBA" id="ARBA00023160"/>
    </source>
</evidence>
<dbReference type="PROSITE" id="PS50255">
    <property type="entry name" value="CYTOCHROME_B5_2"/>
    <property type="match status" value="1"/>
</dbReference>
<evidence type="ECO:0000256" key="10">
    <source>
        <dbReference type="ARBA" id="ARBA00022832"/>
    </source>
</evidence>
<evidence type="ECO:0000256" key="6">
    <source>
        <dbReference type="ARBA" id="ARBA00022617"/>
    </source>
</evidence>
<dbReference type="EC" id="1.-.-.-" evidence="18"/>
<dbReference type="GO" id="GO:0006633">
    <property type="term" value="P:fatty acid biosynthetic process"/>
    <property type="evidence" value="ECO:0007669"/>
    <property type="project" value="UniProtKB-KW"/>
</dbReference>
<comment type="caution">
    <text evidence="23">The sequence shown here is derived from an EMBL/GenBank/DDBJ whole genome shotgun (WGS) entry which is preliminary data.</text>
</comment>